<evidence type="ECO:0000259" key="2">
    <source>
        <dbReference type="PROSITE" id="PS01148"/>
    </source>
</evidence>
<protein>
    <submittedName>
        <fullName evidence="3">Sulfurtransferase TusA family protein</fullName>
    </submittedName>
</protein>
<dbReference type="SUPFAM" id="SSF64307">
    <property type="entry name" value="SirA-like"/>
    <property type="match status" value="1"/>
</dbReference>
<dbReference type="EMBL" id="CP098242">
    <property type="protein sequence ID" value="WAW10455.1"/>
    <property type="molecule type" value="Genomic_DNA"/>
</dbReference>
<proteinExistence type="inferred from homology"/>
<dbReference type="InterPro" id="IPR001455">
    <property type="entry name" value="TusA-like"/>
</dbReference>
<dbReference type="InterPro" id="IPR036868">
    <property type="entry name" value="TusA-like_sf"/>
</dbReference>
<sequence length="78" mass="8719">MNEAEITREVDARGEKCPVPILRAKKALATMESGQVLRVLATDPAAVGDFRFFSRQTGNTLLDQTESDGEYTIYLKRK</sequence>
<dbReference type="PROSITE" id="PS01148">
    <property type="entry name" value="UPF0033"/>
    <property type="match status" value="1"/>
</dbReference>
<evidence type="ECO:0000313" key="4">
    <source>
        <dbReference type="Proteomes" id="UP001156215"/>
    </source>
</evidence>
<dbReference type="CDD" id="cd00291">
    <property type="entry name" value="SirA_YedF_YeeD"/>
    <property type="match status" value="1"/>
</dbReference>
<dbReference type="PANTHER" id="PTHR33279:SF6">
    <property type="entry name" value="SULFUR CARRIER PROTEIN YEDF-RELATED"/>
    <property type="match status" value="1"/>
</dbReference>
<feature type="domain" description="UPF0033" evidence="2">
    <location>
        <begin position="10"/>
        <end position="34"/>
    </location>
</feature>
<dbReference type="AlphaFoldDB" id="A0A9E9P3P4"/>
<dbReference type="Gene3D" id="3.30.110.40">
    <property type="entry name" value="TusA-like domain"/>
    <property type="match status" value="1"/>
</dbReference>
<dbReference type="Proteomes" id="UP001156215">
    <property type="component" value="Chromosome"/>
</dbReference>
<dbReference type="KEGG" id="ovb:NB640_01995"/>
<dbReference type="Pfam" id="PF01206">
    <property type="entry name" value="TusA"/>
    <property type="match status" value="1"/>
</dbReference>
<organism evidence="3 4">
    <name type="scientific">Oxalobacter vibrioformis</name>
    <dbReference type="NCBI Taxonomy" id="933080"/>
    <lineage>
        <taxon>Bacteria</taxon>
        <taxon>Pseudomonadati</taxon>
        <taxon>Pseudomonadota</taxon>
        <taxon>Betaproteobacteria</taxon>
        <taxon>Burkholderiales</taxon>
        <taxon>Oxalobacteraceae</taxon>
        <taxon>Oxalobacter</taxon>
    </lineage>
</organism>
<comment type="similarity">
    <text evidence="1">Belongs to the sulfur carrier protein TusA family.</text>
</comment>
<gene>
    <name evidence="3" type="ORF">NB640_01995</name>
</gene>
<keyword evidence="4" id="KW-1185">Reference proteome</keyword>
<dbReference type="RefSeq" id="WP_269309469.1">
    <property type="nucleotide sequence ID" value="NZ_CP098242.1"/>
</dbReference>
<accession>A0A9E9P3P4</accession>
<dbReference type="PANTHER" id="PTHR33279">
    <property type="entry name" value="SULFUR CARRIER PROTEIN YEDF-RELATED"/>
    <property type="match status" value="1"/>
</dbReference>
<evidence type="ECO:0000256" key="1">
    <source>
        <dbReference type="ARBA" id="ARBA00008984"/>
    </source>
</evidence>
<evidence type="ECO:0000313" key="3">
    <source>
        <dbReference type="EMBL" id="WAW10455.1"/>
    </source>
</evidence>
<name>A0A9E9P3P4_9BURK</name>
<reference evidence="3" key="1">
    <citation type="journal article" date="2022" name="Front. Microbiol.">
        <title>New perspectives on an old grouping: The genomic and phenotypic variability of Oxalobacter formigenes and the implications for calcium oxalate stone prevention.</title>
        <authorList>
            <person name="Chmiel J.A."/>
            <person name="Carr C."/>
            <person name="Stuivenberg G.A."/>
            <person name="Venema R."/>
            <person name="Chanyi R.M."/>
            <person name="Al K.F."/>
            <person name="Giguere D."/>
            <person name="Say H."/>
            <person name="Akouris P.P."/>
            <person name="Dominguez Romero S.A."/>
            <person name="Kwong A."/>
            <person name="Tai V."/>
            <person name="Koval S.F."/>
            <person name="Razvi H."/>
            <person name="Bjazevic J."/>
            <person name="Burton J.P."/>
        </authorList>
    </citation>
    <scope>NUCLEOTIDE SEQUENCE</scope>
    <source>
        <strain evidence="3">WoOx3</strain>
    </source>
</reference>